<sequence>MSTRRHDPGSRGQWPIPTDPQGVGWALLRHRSLVVALLWVIGPLAVVWVATGSWEVMAALAGCQAAALAVPDLRDALGAQVRRLVIERRLRTAFLELPVCNRSGTVPTVVRSAARTNGTYVLVWCPAGVTVAQLGAEAAALAEACFVDEVVVEPHSRWPNMAVLFVVRHGLGTTTGSSDGPVQ</sequence>
<reference evidence="2 3" key="1">
    <citation type="submission" date="2024-03" db="EMBL/GenBank/DDBJ databases">
        <title>Actinomycetospora sp. OC33-EN06, a novel actinomycete isolated from wild orchid (Aerides multiflora).</title>
        <authorList>
            <person name="Suriyachadkun C."/>
        </authorList>
    </citation>
    <scope>NUCLEOTIDE SEQUENCE [LARGE SCALE GENOMIC DNA]</scope>
    <source>
        <strain evidence="2 3">OC33-EN06</strain>
    </source>
</reference>
<evidence type="ECO:0000313" key="2">
    <source>
        <dbReference type="EMBL" id="MEJ2889278.1"/>
    </source>
</evidence>
<dbReference type="RefSeq" id="WP_337716678.1">
    <property type="nucleotide sequence ID" value="NZ_JBBEGL010000006.1"/>
</dbReference>
<name>A0ABU8NA48_9PSEU</name>
<accession>A0ABU8NA48</accession>
<evidence type="ECO:0000313" key="3">
    <source>
        <dbReference type="Proteomes" id="UP001370100"/>
    </source>
</evidence>
<proteinExistence type="predicted"/>
<evidence type="ECO:0000256" key="1">
    <source>
        <dbReference type="SAM" id="Phobius"/>
    </source>
</evidence>
<comment type="caution">
    <text evidence="2">The sequence shown here is derived from an EMBL/GenBank/DDBJ whole genome shotgun (WGS) entry which is preliminary data.</text>
</comment>
<keyword evidence="1" id="KW-1133">Transmembrane helix</keyword>
<dbReference type="EMBL" id="JBBEGL010000006">
    <property type="protein sequence ID" value="MEJ2889278.1"/>
    <property type="molecule type" value="Genomic_DNA"/>
</dbReference>
<keyword evidence="1" id="KW-0472">Membrane</keyword>
<protein>
    <submittedName>
        <fullName evidence="2">Uncharacterized protein</fullName>
    </submittedName>
</protein>
<keyword evidence="1" id="KW-0812">Transmembrane</keyword>
<gene>
    <name evidence="2" type="ORF">WCD41_22655</name>
</gene>
<dbReference type="Proteomes" id="UP001370100">
    <property type="component" value="Unassembled WGS sequence"/>
</dbReference>
<organism evidence="2 3">
    <name type="scientific">Actinomycetospora aeridis</name>
    <dbReference type="NCBI Taxonomy" id="3129231"/>
    <lineage>
        <taxon>Bacteria</taxon>
        <taxon>Bacillati</taxon>
        <taxon>Actinomycetota</taxon>
        <taxon>Actinomycetes</taxon>
        <taxon>Pseudonocardiales</taxon>
        <taxon>Pseudonocardiaceae</taxon>
        <taxon>Actinomycetospora</taxon>
    </lineage>
</organism>
<feature type="transmembrane region" description="Helical" evidence="1">
    <location>
        <begin position="33"/>
        <end position="50"/>
    </location>
</feature>
<keyword evidence="3" id="KW-1185">Reference proteome</keyword>